<proteinExistence type="predicted"/>
<protein>
    <submittedName>
        <fullName evidence="2">Uncharacterized protein</fullName>
    </submittedName>
</protein>
<dbReference type="Gramene" id="MELO3C011914.2.1">
    <property type="protein sequence ID" value="MELO3C011914.2.1"/>
    <property type="gene ID" value="MELO3C011914.2"/>
</dbReference>
<accession>A0A9I9D2M2</accession>
<sequence length="81" mass="9639">MKTIVVVDVEGDIEILDMGVDLQLRSGIRLKREDHGHQRRDRRREEEEEEEEEKMVEVDGAVVDLDRKRKERLNERKLDGL</sequence>
<evidence type="ECO:0000313" key="2">
    <source>
        <dbReference type="EnsemblPlants" id="MELO3C011914.2.1"/>
    </source>
</evidence>
<dbReference type="EnsemblPlants" id="MELO3C011914.2.1">
    <property type="protein sequence ID" value="MELO3C011914.2.1"/>
    <property type="gene ID" value="MELO3C011914.2"/>
</dbReference>
<dbReference type="AlphaFoldDB" id="A0A9I9D2M2"/>
<name>A0A9I9D2M2_CUCME</name>
<reference evidence="2" key="1">
    <citation type="submission" date="2023-03" db="UniProtKB">
        <authorList>
            <consortium name="EnsemblPlants"/>
        </authorList>
    </citation>
    <scope>IDENTIFICATION</scope>
</reference>
<organism evidence="2">
    <name type="scientific">Cucumis melo</name>
    <name type="common">Muskmelon</name>
    <dbReference type="NCBI Taxonomy" id="3656"/>
    <lineage>
        <taxon>Eukaryota</taxon>
        <taxon>Viridiplantae</taxon>
        <taxon>Streptophyta</taxon>
        <taxon>Embryophyta</taxon>
        <taxon>Tracheophyta</taxon>
        <taxon>Spermatophyta</taxon>
        <taxon>Magnoliopsida</taxon>
        <taxon>eudicotyledons</taxon>
        <taxon>Gunneridae</taxon>
        <taxon>Pentapetalae</taxon>
        <taxon>rosids</taxon>
        <taxon>fabids</taxon>
        <taxon>Cucurbitales</taxon>
        <taxon>Cucurbitaceae</taxon>
        <taxon>Benincaseae</taxon>
        <taxon>Cucumis</taxon>
    </lineage>
</organism>
<feature type="region of interest" description="Disordered" evidence="1">
    <location>
        <begin position="33"/>
        <end position="57"/>
    </location>
</feature>
<evidence type="ECO:0000256" key="1">
    <source>
        <dbReference type="SAM" id="MobiDB-lite"/>
    </source>
</evidence>